<dbReference type="GO" id="GO:0016491">
    <property type="term" value="F:oxidoreductase activity"/>
    <property type="evidence" value="ECO:0007669"/>
    <property type="project" value="UniProtKB-KW"/>
</dbReference>
<comment type="similarity">
    <text evidence="1">Belongs to the short-chain dehydrogenases/reductases (SDR) family.</text>
</comment>
<dbReference type="CDD" id="cd05233">
    <property type="entry name" value="SDR_c"/>
    <property type="match status" value="1"/>
</dbReference>
<dbReference type="InterPro" id="IPR020904">
    <property type="entry name" value="Sc_DH/Rdtase_CS"/>
</dbReference>
<gene>
    <name evidence="3" type="primary">bacC</name>
    <name evidence="3" type="ORF">CI610_01313</name>
</gene>
<sequence>MKLRASDSDEYIISATYSNPDKELPRIPKILDGKVTFLRMDLSNPGSIQEVFSTIFRDYSRLDILVNNAAAGFYGPLQDMKVEAIEQTYQINLVGPALVLHHALKLMTFSGEKRKDPATVITVSSTAGAVGLPMMDVYSSAKFGLEGLTAALAGYMGELANVRCRVIEPGFTQTKFAERGDFPDVISSILQEFFNNFKATLDKGLSKGQTPQEVAEMINDDRG</sequence>
<dbReference type="EC" id="1.1.1.385" evidence="3"/>
<dbReference type="PRINTS" id="PR00080">
    <property type="entry name" value="SDRFAMILY"/>
</dbReference>
<reference evidence="3" key="1">
    <citation type="journal article" date="2017" name="Appl. Environ. Microbiol.">
        <title>Molecular characterization of an Endozoicomonas-like organism causing infection in king scallop Pecten maximus L.</title>
        <authorList>
            <person name="Cano I."/>
            <person name="van Aerle R."/>
            <person name="Ross S."/>
            <person name="Verner-Jeffreys D.W."/>
            <person name="Paley R.K."/>
            <person name="Rimmer G."/>
            <person name="Ryder D."/>
            <person name="Hooper P."/>
            <person name="Stone D."/>
            <person name="Feist S.W."/>
        </authorList>
    </citation>
    <scope>NUCLEOTIDE SEQUENCE</scope>
</reference>
<dbReference type="InterPro" id="IPR002347">
    <property type="entry name" value="SDR_fam"/>
</dbReference>
<dbReference type="PROSITE" id="PS00061">
    <property type="entry name" value="ADH_SHORT"/>
    <property type="match status" value="1"/>
</dbReference>
<keyword evidence="2 3" id="KW-0560">Oxidoreductase</keyword>
<dbReference type="PANTHER" id="PTHR43391">
    <property type="entry name" value="RETINOL DEHYDROGENASE-RELATED"/>
    <property type="match status" value="1"/>
</dbReference>
<dbReference type="Pfam" id="PF00106">
    <property type="entry name" value="adh_short"/>
    <property type="match status" value="1"/>
</dbReference>
<accession>A0A2H9T8X8</accession>
<dbReference type="GO" id="GO:0005829">
    <property type="term" value="C:cytosol"/>
    <property type="evidence" value="ECO:0007669"/>
    <property type="project" value="TreeGrafter"/>
</dbReference>
<proteinExistence type="inferred from homology"/>
<evidence type="ECO:0000313" key="3">
    <source>
        <dbReference type="EMBL" id="PJE79701.1"/>
    </source>
</evidence>
<comment type="caution">
    <text evidence="3">The sequence shown here is derived from an EMBL/GenBank/DDBJ whole genome shotgun (WGS) entry which is preliminary data.</text>
</comment>
<evidence type="ECO:0000256" key="2">
    <source>
        <dbReference type="ARBA" id="ARBA00023002"/>
    </source>
</evidence>
<dbReference type="InterPro" id="IPR036291">
    <property type="entry name" value="NAD(P)-bd_dom_sf"/>
</dbReference>
<dbReference type="AlphaFoldDB" id="A0A2H9T8X8"/>
<evidence type="ECO:0000256" key="1">
    <source>
        <dbReference type="ARBA" id="ARBA00006484"/>
    </source>
</evidence>
<dbReference type="Gene3D" id="3.40.50.720">
    <property type="entry name" value="NAD(P)-binding Rossmann-like Domain"/>
    <property type="match status" value="1"/>
</dbReference>
<dbReference type="PANTHER" id="PTHR43391:SF86">
    <property type="entry name" value="SHORT-CHAIN DEHYDROGENASE_REDUCTASE FAMILY PROTEIN"/>
    <property type="match status" value="1"/>
</dbReference>
<name>A0A2H9T8X8_9ZZZZ</name>
<dbReference type="EMBL" id="NSIT01000052">
    <property type="protein sequence ID" value="PJE79701.1"/>
    <property type="molecule type" value="Genomic_DNA"/>
</dbReference>
<dbReference type="PRINTS" id="PR00081">
    <property type="entry name" value="GDHRDH"/>
</dbReference>
<dbReference type="SUPFAM" id="SSF51735">
    <property type="entry name" value="NAD(P)-binding Rossmann-fold domains"/>
    <property type="match status" value="1"/>
</dbReference>
<protein>
    <submittedName>
        <fullName evidence="3">Dihydroanticapsin 7-dehydrogenase</fullName>
        <ecNumber evidence="3">1.1.1.385</ecNumber>
    </submittedName>
</protein>
<organism evidence="3">
    <name type="scientific">invertebrate metagenome</name>
    <dbReference type="NCBI Taxonomy" id="1711999"/>
    <lineage>
        <taxon>unclassified sequences</taxon>
        <taxon>metagenomes</taxon>
        <taxon>organismal metagenomes</taxon>
    </lineage>
</organism>